<evidence type="ECO:0000313" key="1">
    <source>
        <dbReference type="EMBL" id="MFC4999381.1"/>
    </source>
</evidence>
<comment type="caution">
    <text evidence="1">The sequence shown here is derived from an EMBL/GenBank/DDBJ whole genome shotgun (WGS) entry which is preliminary data.</text>
</comment>
<accession>A0ABV9VSK2</accession>
<proteinExistence type="predicted"/>
<sequence>MSRRVRMFGAALVHRLVDLFVMERKLLLGIKERAGRLTRQHTENGGVQAQEVPS</sequence>
<keyword evidence="2" id="KW-1185">Reference proteome</keyword>
<dbReference type="EMBL" id="JBHSIU010000018">
    <property type="protein sequence ID" value="MFC4999381.1"/>
    <property type="molecule type" value="Genomic_DNA"/>
</dbReference>
<organism evidence="1 2">
    <name type="scientific">Dactylosporangium cerinum</name>
    <dbReference type="NCBI Taxonomy" id="1434730"/>
    <lineage>
        <taxon>Bacteria</taxon>
        <taxon>Bacillati</taxon>
        <taxon>Actinomycetota</taxon>
        <taxon>Actinomycetes</taxon>
        <taxon>Micromonosporales</taxon>
        <taxon>Micromonosporaceae</taxon>
        <taxon>Dactylosporangium</taxon>
    </lineage>
</organism>
<evidence type="ECO:0000313" key="2">
    <source>
        <dbReference type="Proteomes" id="UP001595912"/>
    </source>
</evidence>
<reference evidence="2" key="1">
    <citation type="journal article" date="2019" name="Int. J. Syst. Evol. Microbiol.">
        <title>The Global Catalogue of Microorganisms (GCM) 10K type strain sequencing project: providing services to taxonomists for standard genome sequencing and annotation.</title>
        <authorList>
            <consortium name="The Broad Institute Genomics Platform"/>
            <consortium name="The Broad Institute Genome Sequencing Center for Infectious Disease"/>
            <person name="Wu L."/>
            <person name="Ma J."/>
        </authorList>
    </citation>
    <scope>NUCLEOTIDE SEQUENCE [LARGE SCALE GENOMIC DNA]</scope>
    <source>
        <strain evidence="2">CGMCC 4.7152</strain>
    </source>
</reference>
<gene>
    <name evidence="1" type="ORF">ACFPIJ_16220</name>
</gene>
<dbReference type="RefSeq" id="WP_380115794.1">
    <property type="nucleotide sequence ID" value="NZ_JBHSIU010000018.1"/>
</dbReference>
<name>A0ABV9VSK2_9ACTN</name>
<dbReference type="Proteomes" id="UP001595912">
    <property type="component" value="Unassembled WGS sequence"/>
</dbReference>
<protein>
    <submittedName>
        <fullName evidence="1">Uncharacterized protein</fullName>
    </submittedName>
</protein>